<keyword evidence="2" id="KW-1185">Reference proteome</keyword>
<sequence length="284" mass="32096">MEFLTGSGVVEELWNVEATIHFTDPDNFRHDIRAFLKDALHRDSLCDHSILVTGFPAESIVANDDDDDEEGPLIPRHTKVLYLKSLSLLIITMASSSHEIASRQFLLLLDRKLTAMNCEEEIIATGAALREMENVKKSPDESWGPISKENITLAVEAGVSESSRTLAIDAKIWLEHLECHVTQVVTIKISRTRPEVQFTLWVKAPQERDTRADHPERSYKAQEVSVVLEEERPAAEGSLTISFEKLFDRRPRPGTAERDIVLSARELGGIARIVWVKMKFIQLE</sequence>
<evidence type="ECO:0000313" key="2">
    <source>
        <dbReference type="Proteomes" id="UP000054321"/>
    </source>
</evidence>
<reference evidence="2" key="2">
    <citation type="submission" date="2015-01" db="EMBL/GenBank/DDBJ databases">
        <title>Evolutionary Origins and Diversification of the Mycorrhizal Mutualists.</title>
        <authorList>
            <consortium name="DOE Joint Genome Institute"/>
            <consortium name="Mycorrhizal Genomics Consortium"/>
            <person name="Kohler A."/>
            <person name="Kuo A."/>
            <person name="Nagy L.G."/>
            <person name="Floudas D."/>
            <person name="Copeland A."/>
            <person name="Barry K.W."/>
            <person name="Cichocki N."/>
            <person name="Veneault-Fourrey C."/>
            <person name="LaButti K."/>
            <person name="Lindquist E.A."/>
            <person name="Lipzen A."/>
            <person name="Lundell T."/>
            <person name="Morin E."/>
            <person name="Murat C."/>
            <person name="Riley R."/>
            <person name="Ohm R."/>
            <person name="Sun H."/>
            <person name="Tunlid A."/>
            <person name="Henrissat B."/>
            <person name="Grigoriev I.V."/>
            <person name="Hibbett D.S."/>
            <person name="Martin F."/>
        </authorList>
    </citation>
    <scope>NUCLEOTIDE SEQUENCE [LARGE SCALE GENOMIC DNA]</scope>
    <source>
        <strain evidence="2">Zn</strain>
    </source>
</reference>
<evidence type="ECO:0000313" key="1">
    <source>
        <dbReference type="EMBL" id="KIN07001.1"/>
    </source>
</evidence>
<dbReference type="AlphaFoldDB" id="A0A0C3HFK9"/>
<dbReference type="InParanoid" id="A0A0C3HFK9"/>
<accession>A0A0C3HFK9</accession>
<organism evidence="1 2">
    <name type="scientific">Oidiodendron maius (strain Zn)</name>
    <dbReference type="NCBI Taxonomy" id="913774"/>
    <lineage>
        <taxon>Eukaryota</taxon>
        <taxon>Fungi</taxon>
        <taxon>Dikarya</taxon>
        <taxon>Ascomycota</taxon>
        <taxon>Pezizomycotina</taxon>
        <taxon>Leotiomycetes</taxon>
        <taxon>Leotiomycetes incertae sedis</taxon>
        <taxon>Myxotrichaceae</taxon>
        <taxon>Oidiodendron</taxon>
    </lineage>
</organism>
<name>A0A0C3HFK9_OIDMZ</name>
<dbReference type="EMBL" id="KN832870">
    <property type="protein sequence ID" value="KIN07001.1"/>
    <property type="molecule type" value="Genomic_DNA"/>
</dbReference>
<proteinExistence type="predicted"/>
<dbReference type="Proteomes" id="UP000054321">
    <property type="component" value="Unassembled WGS sequence"/>
</dbReference>
<dbReference type="HOGENOM" id="CLU_058490_2_0_1"/>
<reference evidence="1 2" key="1">
    <citation type="submission" date="2014-04" db="EMBL/GenBank/DDBJ databases">
        <authorList>
            <consortium name="DOE Joint Genome Institute"/>
            <person name="Kuo A."/>
            <person name="Martino E."/>
            <person name="Perotto S."/>
            <person name="Kohler A."/>
            <person name="Nagy L.G."/>
            <person name="Floudas D."/>
            <person name="Copeland A."/>
            <person name="Barry K.W."/>
            <person name="Cichocki N."/>
            <person name="Veneault-Fourrey C."/>
            <person name="LaButti K."/>
            <person name="Lindquist E.A."/>
            <person name="Lipzen A."/>
            <person name="Lundell T."/>
            <person name="Morin E."/>
            <person name="Murat C."/>
            <person name="Sun H."/>
            <person name="Tunlid A."/>
            <person name="Henrissat B."/>
            <person name="Grigoriev I.V."/>
            <person name="Hibbett D.S."/>
            <person name="Martin F."/>
            <person name="Nordberg H.P."/>
            <person name="Cantor M.N."/>
            <person name="Hua S.X."/>
        </authorList>
    </citation>
    <scope>NUCLEOTIDE SEQUENCE [LARGE SCALE GENOMIC DNA]</scope>
    <source>
        <strain evidence="1 2">Zn</strain>
    </source>
</reference>
<dbReference type="OrthoDB" id="3434589at2759"/>
<protein>
    <submittedName>
        <fullName evidence="1">Uncharacterized protein</fullName>
    </submittedName>
</protein>
<gene>
    <name evidence="1" type="ORF">OIDMADRAFT_21920</name>
</gene>